<organism evidence="1 3">
    <name type="scientific">Vibrio tasmaniensis</name>
    <dbReference type="NCBI Taxonomy" id="212663"/>
    <lineage>
        <taxon>Bacteria</taxon>
        <taxon>Pseudomonadati</taxon>
        <taxon>Pseudomonadota</taxon>
        <taxon>Gammaproteobacteria</taxon>
        <taxon>Vibrionales</taxon>
        <taxon>Vibrionaceae</taxon>
        <taxon>Vibrio</taxon>
    </lineage>
</organism>
<dbReference type="EMBL" id="SYVV01000021">
    <property type="protein sequence ID" value="TKG32592.1"/>
    <property type="molecule type" value="Genomic_DNA"/>
</dbReference>
<comment type="caution">
    <text evidence="1">The sequence shown here is derived from an EMBL/GenBank/DDBJ whole genome shotgun (WGS) entry which is preliminary data.</text>
</comment>
<gene>
    <name evidence="1" type="ORF">BCS92_02555</name>
    <name evidence="2" type="ORF">FC057_12305</name>
</gene>
<evidence type="ECO:0000313" key="3">
    <source>
        <dbReference type="Proteomes" id="UP000235579"/>
    </source>
</evidence>
<name>A0A2N7NCU9_9VIBR</name>
<evidence type="ECO:0000313" key="2">
    <source>
        <dbReference type="EMBL" id="TKG32592.1"/>
    </source>
</evidence>
<dbReference type="EMBL" id="MDBP01000080">
    <property type="protein sequence ID" value="PMP10026.1"/>
    <property type="molecule type" value="Genomic_DNA"/>
</dbReference>
<dbReference type="Proteomes" id="UP000308018">
    <property type="component" value="Unassembled WGS sequence"/>
</dbReference>
<dbReference type="AlphaFoldDB" id="A0A2N7NCU9"/>
<sequence length="282" mass="32766">MRDDPIKNEAEIADVAKVFLELSNWSLYPEVVIDLFNGRPDFIGVKGSLCQVIECKKTLSYPVIEQLARWQIDAEKRKEWHRKGYEQKIAVPHLLIAFVSRTNGSMSDLKKIMLEQYRIGVYSISKRPNMRTRNIQSQPYISISDERYWTIVWGSYEYTIHQDVAPKIQHGSRKTAHRIIELLNDDMRCAQAGVKGGETDYMTPFKRTMNRVRAVLEDGKELHIQHIINDIRPLGGHHYVSDKVAMASISKFIDKFEIAKRTREYGAWFVIENHEPSNEKSI</sequence>
<proteinExistence type="predicted"/>
<reference evidence="1" key="2">
    <citation type="submission" date="2016-07" db="EMBL/GenBank/DDBJ databases">
        <authorList>
            <person name="Wan K."/>
            <person name="Booth B."/>
            <person name="Spirohn K."/>
            <person name="Hao T."/>
            <person name="Hu Y."/>
            <person name="Calderwood M."/>
            <person name="Hill D."/>
            <person name="Mohr S."/>
            <person name="Vidal M."/>
            <person name="Celniker S."/>
            <person name="Perrimon N."/>
        </authorList>
    </citation>
    <scope>NUCLEOTIDE SEQUENCE</scope>
    <source>
        <strain evidence="1">10N.222.48.A2</strain>
    </source>
</reference>
<dbReference type="RefSeq" id="WP_102258442.1">
    <property type="nucleotide sequence ID" value="NZ_MDBG01000002.1"/>
</dbReference>
<dbReference type="Proteomes" id="UP000235579">
    <property type="component" value="Unassembled WGS sequence"/>
</dbReference>
<reference evidence="1" key="3">
    <citation type="journal article" date="2018" name="Nature">
        <title>A major lineage of non-tailed dsDNA viruses as unrecognized killers of marine bacteria.</title>
        <authorList>
            <person name="Kauffman K.M."/>
            <person name="Hussain F.A."/>
            <person name="Yang J."/>
            <person name="Arevalo P."/>
            <person name="Brown J.M."/>
            <person name="Chang W.K."/>
            <person name="VanInsberghe D."/>
            <person name="Elsherbini J."/>
            <person name="Sharma R.S."/>
            <person name="Cutler M.B."/>
            <person name="Kelly L."/>
            <person name="Polz M.F."/>
        </authorList>
    </citation>
    <scope>NUCLEOTIDE SEQUENCE</scope>
    <source>
        <strain evidence="1">10N.222.48.A2</strain>
    </source>
</reference>
<reference evidence="2 4" key="4">
    <citation type="submission" date="2019-04" db="EMBL/GenBank/DDBJ databases">
        <title>A reverse ecology approach based on a biological definition of microbial populations.</title>
        <authorList>
            <person name="Arevalo P."/>
            <person name="Vaninsberghe D."/>
            <person name="Elsherbini J."/>
            <person name="Gore J."/>
            <person name="Polz M."/>
        </authorList>
    </citation>
    <scope>NUCLEOTIDE SEQUENCE [LARGE SCALE GENOMIC DNA]</scope>
    <source>
        <strain evidence="2 4">10N.222.45.A8</strain>
    </source>
</reference>
<protein>
    <submittedName>
        <fullName evidence="1">Uncharacterized protein</fullName>
    </submittedName>
</protein>
<reference evidence="3" key="1">
    <citation type="submission" date="2016-07" db="EMBL/GenBank/DDBJ databases">
        <title>Nontailed viruses are major unrecognized killers of bacteria in the ocean.</title>
        <authorList>
            <person name="Kauffman K."/>
            <person name="Hussain F."/>
            <person name="Yang J."/>
            <person name="Arevalo P."/>
            <person name="Brown J."/>
            <person name="Cutler M."/>
            <person name="Kelly L."/>
            <person name="Polz M.F."/>
        </authorList>
    </citation>
    <scope>NUCLEOTIDE SEQUENCE [LARGE SCALE GENOMIC DNA]</scope>
    <source>
        <strain evidence="3">10N.222.48.A2</strain>
    </source>
</reference>
<evidence type="ECO:0000313" key="1">
    <source>
        <dbReference type="EMBL" id="PMP10026.1"/>
    </source>
</evidence>
<accession>A0A2N7NCU9</accession>
<evidence type="ECO:0000313" key="4">
    <source>
        <dbReference type="Proteomes" id="UP000308018"/>
    </source>
</evidence>